<evidence type="ECO:0000313" key="2">
    <source>
        <dbReference type="EMBL" id="KAF8765374.1"/>
    </source>
</evidence>
<accession>A0A835KNS4</accession>
<comment type="caution">
    <text evidence="2">The sequence shown here is derived from an EMBL/GenBank/DDBJ whole genome shotgun (WGS) entry which is preliminary data.</text>
</comment>
<keyword evidence="1" id="KW-0812">Transmembrane</keyword>
<evidence type="ECO:0000313" key="3">
    <source>
        <dbReference type="Proteomes" id="UP000636709"/>
    </source>
</evidence>
<sequence length="62" mass="7087">MAFNYPPLLLPGQLDGKVLFNNCPGYSVLTVYSFCVLFIKYIFPNIFLEIVWGVYGLPRPNN</sequence>
<dbReference type="EMBL" id="JACEFO010000572">
    <property type="protein sequence ID" value="KAF8765374.1"/>
    <property type="molecule type" value="Genomic_DNA"/>
</dbReference>
<keyword evidence="3" id="KW-1185">Reference proteome</keyword>
<protein>
    <submittedName>
        <fullName evidence="2">Uncharacterized protein</fullName>
    </submittedName>
</protein>
<feature type="transmembrane region" description="Helical" evidence="1">
    <location>
        <begin position="31"/>
        <end position="55"/>
    </location>
</feature>
<organism evidence="2 3">
    <name type="scientific">Digitaria exilis</name>
    <dbReference type="NCBI Taxonomy" id="1010633"/>
    <lineage>
        <taxon>Eukaryota</taxon>
        <taxon>Viridiplantae</taxon>
        <taxon>Streptophyta</taxon>
        <taxon>Embryophyta</taxon>
        <taxon>Tracheophyta</taxon>
        <taxon>Spermatophyta</taxon>
        <taxon>Magnoliopsida</taxon>
        <taxon>Liliopsida</taxon>
        <taxon>Poales</taxon>
        <taxon>Poaceae</taxon>
        <taxon>PACMAD clade</taxon>
        <taxon>Panicoideae</taxon>
        <taxon>Panicodae</taxon>
        <taxon>Paniceae</taxon>
        <taxon>Anthephorinae</taxon>
        <taxon>Digitaria</taxon>
    </lineage>
</organism>
<reference evidence="2" key="1">
    <citation type="submission" date="2020-07" db="EMBL/GenBank/DDBJ databases">
        <title>Genome sequence and genetic diversity analysis of an under-domesticated orphan crop, white fonio (Digitaria exilis).</title>
        <authorList>
            <person name="Bennetzen J.L."/>
            <person name="Chen S."/>
            <person name="Ma X."/>
            <person name="Wang X."/>
            <person name="Yssel A.E.J."/>
            <person name="Chaluvadi S.R."/>
            <person name="Johnson M."/>
            <person name="Gangashetty P."/>
            <person name="Hamidou F."/>
            <person name="Sanogo M.D."/>
            <person name="Zwaenepoel A."/>
            <person name="Wallace J."/>
            <person name="Van De Peer Y."/>
            <person name="Van Deynze A."/>
        </authorList>
    </citation>
    <scope>NUCLEOTIDE SEQUENCE</scope>
    <source>
        <tissue evidence="2">Leaves</tissue>
    </source>
</reference>
<name>A0A835KNS4_9POAL</name>
<evidence type="ECO:0000256" key="1">
    <source>
        <dbReference type="SAM" id="Phobius"/>
    </source>
</evidence>
<dbReference type="AlphaFoldDB" id="A0A835KNS4"/>
<proteinExistence type="predicted"/>
<dbReference type="Proteomes" id="UP000636709">
    <property type="component" value="Unassembled WGS sequence"/>
</dbReference>
<keyword evidence="1" id="KW-0472">Membrane</keyword>
<gene>
    <name evidence="2" type="ORF">HU200_008518</name>
</gene>
<keyword evidence="1" id="KW-1133">Transmembrane helix</keyword>